<dbReference type="OrthoDB" id="9815116at2"/>
<reference evidence="4" key="1">
    <citation type="submission" date="2016-11" db="EMBL/GenBank/DDBJ databases">
        <authorList>
            <person name="Varghese N."/>
            <person name="Submissions S."/>
        </authorList>
    </citation>
    <scope>NUCLEOTIDE SEQUENCE [LARGE SCALE GENOMIC DNA]</scope>
    <source>
        <strain evidence="4">DSM 9756</strain>
    </source>
</reference>
<dbReference type="PANTHER" id="PTHR13696:SF52">
    <property type="entry name" value="PARA FAMILY PROTEIN CT_582"/>
    <property type="match status" value="1"/>
</dbReference>
<evidence type="ECO:0000259" key="1">
    <source>
        <dbReference type="Pfam" id="PF13614"/>
    </source>
</evidence>
<dbReference type="InterPro" id="IPR025669">
    <property type="entry name" value="AAA_dom"/>
</dbReference>
<keyword evidence="4" id="KW-1185">Reference proteome</keyword>
<dbReference type="Pfam" id="PF13717">
    <property type="entry name" value="Zn_ribbon_4"/>
    <property type="match status" value="1"/>
</dbReference>
<dbReference type="CDD" id="cd02042">
    <property type="entry name" value="ParAB_family"/>
    <property type="match status" value="1"/>
</dbReference>
<feature type="domain" description="AAA" evidence="1">
    <location>
        <begin position="59"/>
        <end position="225"/>
    </location>
</feature>
<dbReference type="RefSeq" id="WP_073037250.1">
    <property type="nucleotide sequence ID" value="NZ_FQVB01000007.1"/>
</dbReference>
<evidence type="ECO:0000313" key="4">
    <source>
        <dbReference type="Proteomes" id="UP000184076"/>
    </source>
</evidence>
<dbReference type="EMBL" id="FQVB01000007">
    <property type="protein sequence ID" value="SHE78913.1"/>
    <property type="molecule type" value="Genomic_DNA"/>
</dbReference>
<dbReference type="PANTHER" id="PTHR13696">
    <property type="entry name" value="P-LOOP CONTAINING NUCLEOSIDE TRIPHOSPHATE HYDROLASE"/>
    <property type="match status" value="1"/>
</dbReference>
<dbReference type="FunFam" id="3.40.50.300:FF:000285">
    <property type="entry name" value="Sporulation initiation inhibitor Soj"/>
    <property type="match status" value="1"/>
</dbReference>
<dbReference type="InterPro" id="IPR011723">
    <property type="entry name" value="Znf/thioredoxin_put"/>
</dbReference>
<dbReference type="STRING" id="1121391.SAMN02745206_00835"/>
<dbReference type="InterPro" id="IPR027417">
    <property type="entry name" value="P-loop_NTPase"/>
</dbReference>
<proteinExistence type="predicted"/>
<gene>
    <name evidence="3" type="ORF">SAMN02745206_00835</name>
</gene>
<name>A0A1M4WCX1_9BACT</name>
<protein>
    <submittedName>
        <fullName evidence="3">Chromosome partitioning protein</fullName>
    </submittedName>
</protein>
<evidence type="ECO:0000259" key="2">
    <source>
        <dbReference type="Pfam" id="PF13717"/>
    </source>
</evidence>
<dbReference type="Gene3D" id="3.40.50.300">
    <property type="entry name" value="P-loop containing nucleotide triphosphate hydrolases"/>
    <property type="match status" value="1"/>
</dbReference>
<evidence type="ECO:0000313" key="3">
    <source>
        <dbReference type="EMBL" id="SHE78913.1"/>
    </source>
</evidence>
<dbReference type="SUPFAM" id="SSF52540">
    <property type="entry name" value="P-loop containing nucleoside triphosphate hydrolases"/>
    <property type="match status" value="1"/>
</dbReference>
<dbReference type="Pfam" id="PF13614">
    <property type="entry name" value="AAA_31"/>
    <property type="match status" value="1"/>
</dbReference>
<feature type="domain" description="Zinc finger/thioredoxin putative" evidence="2">
    <location>
        <begin position="1"/>
        <end position="36"/>
    </location>
</feature>
<dbReference type="InterPro" id="IPR050678">
    <property type="entry name" value="DNA_Partitioning_ATPase"/>
</dbReference>
<organism evidence="3 4">
    <name type="scientific">Desulfacinum infernum DSM 9756</name>
    <dbReference type="NCBI Taxonomy" id="1121391"/>
    <lineage>
        <taxon>Bacteria</taxon>
        <taxon>Pseudomonadati</taxon>
        <taxon>Thermodesulfobacteriota</taxon>
        <taxon>Syntrophobacteria</taxon>
        <taxon>Syntrophobacterales</taxon>
        <taxon>Syntrophobacteraceae</taxon>
        <taxon>Desulfacinum</taxon>
    </lineage>
</organism>
<dbReference type="AlphaFoldDB" id="A0A1M4WCX1"/>
<sequence>MIIICPSCKRQHKIDETRLSDKVKAAKCIYCGHKFPIPRQQDGPAQVQDLEAKTDRKTRRIAVSLSKGGVGKTTTAVNLAAGLALAGYKVLLVDTDTQGQAAYMLGVKPKAGLTELMTGEVIPQDCMVEARERLSLLAGGKSLAGVKRLIARKDFRSEMMLTEALSPFDSHFDFVILDTSPGWDVLTINVLFYVKEVLTPVSLEVMAIQGLLEFCRSLASVQTYHKDLSLRYVVPTFMDKRVKQSEEILSQLESHFNSRLCPPVRYNVRLSEAPGHGQTIYEYAPGSPGAKDYRELVRKVCGNDKLWR</sequence>
<dbReference type="Proteomes" id="UP000184076">
    <property type="component" value="Unassembled WGS sequence"/>
</dbReference>
<accession>A0A1M4WCX1</accession>